<evidence type="ECO:0000313" key="3">
    <source>
        <dbReference type="Proteomes" id="UP001499978"/>
    </source>
</evidence>
<organism evidence="2 3">
    <name type="scientific">Pilimelia columellifera subsp. columellifera</name>
    <dbReference type="NCBI Taxonomy" id="706583"/>
    <lineage>
        <taxon>Bacteria</taxon>
        <taxon>Bacillati</taxon>
        <taxon>Actinomycetota</taxon>
        <taxon>Actinomycetes</taxon>
        <taxon>Micromonosporales</taxon>
        <taxon>Micromonosporaceae</taxon>
        <taxon>Pilimelia</taxon>
    </lineage>
</organism>
<dbReference type="Proteomes" id="UP001499978">
    <property type="component" value="Unassembled WGS sequence"/>
</dbReference>
<name>A0ABN3NBK1_9ACTN</name>
<evidence type="ECO:0000256" key="1">
    <source>
        <dbReference type="SAM" id="MobiDB-lite"/>
    </source>
</evidence>
<protein>
    <submittedName>
        <fullName evidence="2">Uncharacterized protein</fullName>
    </submittedName>
</protein>
<evidence type="ECO:0000313" key="2">
    <source>
        <dbReference type="EMBL" id="GAA2516034.1"/>
    </source>
</evidence>
<feature type="region of interest" description="Disordered" evidence="1">
    <location>
        <begin position="1"/>
        <end position="49"/>
    </location>
</feature>
<proteinExistence type="predicted"/>
<sequence>MAGDDERSVVPRPAGIRRPAPMTRADRRQLTPAASVQNPRTAEQTGIVPVANQVRPRWLVRRDTVQRPGPRHEDGWALMRRQWKYPDGRIETDRFRRRPIGVSCWSDLLATVGWRLLRLSADGIANDPAHASGHVGASRWRRVRRRARRG</sequence>
<dbReference type="EMBL" id="BAAARY010000003">
    <property type="protein sequence ID" value="GAA2516034.1"/>
    <property type="molecule type" value="Genomic_DNA"/>
</dbReference>
<reference evidence="2 3" key="1">
    <citation type="journal article" date="2019" name="Int. J. Syst. Evol. Microbiol.">
        <title>The Global Catalogue of Microorganisms (GCM) 10K type strain sequencing project: providing services to taxonomists for standard genome sequencing and annotation.</title>
        <authorList>
            <consortium name="The Broad Institute Genomics Platform"/>
            <consortium name="The Broad Institute Genome Sequencing Center for Infectious Disease"/>
            <person name="Wu L."/>
            <person name="Ma J."/>
        </authorList>
    </citation>
    <scope>NUCLEOTIDE SEQUENCE [LARGE SCALE GENOMIC DNA]</scope>
    <source>
        <strain evidence="2 3">JCM 3367</strain>
    </source>
</reference>
<gene>
    <name evidence="2" type="ORF">GCM10010201_10750</name>
</gene>
<accession>A0ABN3NBK1</accession>
<keyword evidence="3" id="KW-1185">Reference proteome</keyword>
<comment type="caution">
    <text evidence="2">The sequence shown here is derived from an EMBL/GenBank/DDBJ whole genome shotgun (WGS) entry which is preliminary data.</text>
</comment>
<feature type="compositionally biased region" description="Polar residues" evidence="1">
    <location>
        <begin position="32"/>
        <end position="44"/>
    </location>
</feature>